<dbReference type="Pfam" id="PF00534">
    <property type="entry name" value="Glycos_transf_1"/>
    <property type="match status" value="1"/>
</dbReference>
<organism evidence="3 4">
    <name type="scientific">Desulfobacter postgatei 2ac9</name>
    <dbReference type="NCBI Taxonomy" id="879212"/>
    <lineage>
        <taxon>Bacteria</taxon>
        <taxon>Pseudomonadati</taxon>
        <taxon>Thermodesulfobacteriota</taxon>
        <taxon>Desulfobacteria</taxon>
        <taxon>Desulfobacterales</taxon>
        <taxon>Desulfobacteraceae</taxon>
        <taxon>Desulfobacter</taxon>
    </lineage>
</organism>
<accession>I5B258</accession>
<dbReference type="InterPro" id="IPR001296">
    <property type="entry name" value="Glyco_trans_1"/>
</dbReference>
<dbReference type="HOGENOM" id="CLU_009583_2_4_7"/>
<protein>
    <submittedName>
        <fullName evidence="3">Glycosyltransferase</fullName>
    </submittedName>
</protein>
<dbReference type="InterPro" id="IPR028098">
    <property type="entry name" value="Glyco_trans_4-like_N"/>
</dbReference>
<dbReference type="eggNOG" id="COG0438">
    <property type="taxonomic scope" value="Bacteria"/>
</dbReference>
<dbReference type="GO" id="GO:0016757">
    <property type="term" value="F:glycosyltransferase activity"/>
    <property type="evidence" value="ECO:0007669"/>
    <property type="project" value="InterPro"/>
</dbReference>
<keyword evidence="3" id="KW-0808">Transferase</keyword>
<feature type="domain" description="Glycosyl transferase family 1" evidence="1">
    <location>
        <begin position="206"/>
        <end position="369"/>
    </location>
</feature>
<evidence type="ECO:0000259" key="2">
    <source>
        <dbReference type="Pfam" id="PF13439"/>
    </source>
</evidence>
<dbReference type="Proteomes" id="UP000005778">
    <property type="component" value="Chromosome"/>
</dbReference>
<dbReference type="PANTHER" id="PTHR12526">
    <property type="entry name" value="GLYCOSYLTRANSFERASE"/>
    <property type="match status" value="1"/>
</dbReference>
<keyword evidence="4" id="KW-1185">Reference proteome</keyword>
<dbReference type="CDD" id="cd03798">
    <property type="entry name" value="GT4_WlbH-like"/>
    <property type="match status" value="1"/>
</dbReference>
<dbReference type="AlphaFoldDB" id="I5B258"/>
<dbReference type="EMBL" id="CM001488">
    <property type="protein sequence ID" value="EIM63571.1"/>
    <property type="molecule type" value="Genomic_DNA"/>
</dbReference>
<dbReference type="RefSeq" id="WP_004072795.1">
    <property type="nucleotide sequence ID" value="NZ_CM001488.1"/>
</dbReference>
<proteinExistence type="predicted"/>
<dbReference type="SUPFAM" id="SSF53756">
    <property type="entry name" value="UDP-Glycosyltransferase/glycogen phosphorylase"/>
    <property type="match status" value="1"/>
</dbReference>
<dbReference type="OrthoDB" id="9806653at2"/>
<gene>
    <name evidence="3" type="ORF">DespoDRAFT_01647</name>
</gene>
<evidence type="ECO:0000259" key="1">
    <source>
        <dbReference type="Pfam" id="PF00534"/>
    </source>
</evidence>
<reference evidence="3 4" key="1">
    <citation type="submission" date="2011-09" db="EMBL/GenBank/DDBJ databases">
        <authorList>
            <consortium name="US DOE Joint Genome Institute (JGI-PGF)"/>
            <person name="Lucas S."/>
            <person name="Han J."/>
            <person name="Lapidus A."/>
            <person name="Cheng J.-F."/>
            <person name="Goodwin L."/>
            <person name="Pitluck S."/>
            <person name="Peters L."/>
            <person name="Land M.L."/>
            <person name="Hauser L."/>
            <person name="Orellana R."/>
            <person name="Lovley D."/>
            <person name="Woyke T.J."/>
        </authorList>
    </citation>
    <scope>NUCLEOTIDE SEQUENCE [LARGE SCALE GENOMIC DNA]</scope>
    <source>
        <strain evidence="3 4">2ac9</strain>
    </source>
</reference>
<dbReference type="STRING" id="879212.DespoDRAFT_01647"/>
<sequence length="393" mass="44427">MPKILILTSLFPNTKKPDLGIFIQKRMFAYARKKACKIEVVAPVPYCPDLKFLRPYQYYSQVPFHETMDGINVYHPRYFMIPKASMTIHGKLIYWGIKNFVQELHKKSAFDLIDGHFIYPDCQAGILLGELLHLPVVVSARGSDINQYMSYSTIKPQISEILTKSSHIISVCEALKQMMLEICPDEKKITVIPNGIDKKYFHQINKKTARLKLGINNDKHILLSIGALIPRKGHDLTIKAAAQLIKSKTPLQFYIIGSGPEEQRLKKLAEHLKIQSDIFFMGQIPNDQLIDWYNAADLFCLSSDKEGWPNVLTESLACGTPVIATKVFGAPEIVKNESMGILVERRYEDIAGGIAKGLANNWNRSAISQEVSSRTWDVVAEECSLVFDEVLAR</sequence>
<name>I5B258_9BACT</name>
<dbReference type="Pfam" id="PF13439">
    <property type="entry name" value="Glyco_transf_4"/>
    <property type="match status" value="1"/>
</dbReference>
<dbReference type="Gene3D" id="3.40.50.2000">
    <property type="entry name" value="Glycogen Phosphorylase B"/>
    <property type="match status" value="2"/>
</dbReference>
<evidence type="ECO:0000313" key="3">
    <source>
        <dbReference type="EMBL" id="EIM63571.1"/>
    </source>
</evidence>
<evidence type="ECO:0000313" key="4">
    <source>
        <dbReference type="Proteomes" id="UP000005778"/>
    </source>
</evidence>
<reference evidence="3 4" key="2">
    <citation type="submission" date="2012-02" db="EMBL/GenBank/DDBJ databases">
        <title>Improved High-Quality Draft sequence of Desulfobacter postgatei 2ac9.</title>
        <authorList>
            <consortium name="US DOE Joint Genome Institute"/>
            <person name="Lucas S."/>
            <person name="Han J."/>
            <person name="Lapidus A."/>
            <person name="Cheng J.-F."/>
            <person name="Goodwin L."/>
            <person name="Pitluck S."/>
            <person name="Peters L."/>
            <person name="Ovchinnikova G."/>
            <person name="Held B."/>
            <person name="Detter J.C."/>
            <person name="Han C."/>
            <person name="Tapia R."/>
            <person name="Land M."/>
            <person name="Hauser L."/>
            <person name="Kyrpides N."/>
            <person name="Ivanova N."/>
            <person name="Pagani I."/>
            <person name="Orellana R."/>
            <person name="Lovley D."/>
            <person name="Woyke T."/>
        </authorList>
    </citation>
    <scope>NUCLEOTIDE SEQUENCE [LARGE SCALE GENOMIC DNA]</scope>
    <source>
        <strain evidence="3 4">2ac9</strain>
    </source>
</reference>
<feature type="domain" description="Glycosyltransferase subfamily 4-like N-terminal" evidence="2">
    <location>
        <begin position="90"/>
        <end position="198"/>
    </location>
</feature>